<keyword evidence="3" id="KW-0547">Nucleotide-binding</keyword>
<evidence type="ECO:0000256" key="1">
    <source>
        <dbReference type="ARBA" id="ARBA00010688"/>
    </source>
</evidence>
<keyword evidence="5" id="KW-0067">ATP-binding</keyword>
<dbReference type="RefSeq" id="WP_256791635.1">
    <property type="nucleotide sequence ID" value="NZ_CP101989.1"/>
</dbReference>
<evidence type="ECO:0000313" key="7">
    <source>
        <dbReference type="EMBL" id="UUI66466.1"/>
    </source>
</evidence>
<dbReference type="EMBL" id="CP101989">
    <property type="protein sequence ID" value="UUI66466.1"/>
    <property type="molecule type" value="Genomic_DNA"/>
</dbReference>
<accession>A0ABY5K7N2</accession>
<evidence type="ECO:0000313" key="8">
    <source>
        <dbReference type="Proteomes" id="UP001317322"/>
    </source>
</evidence>
<dbReference type="Pfam" id="PF00294">
    <property type="entry name" value="PfkB"/>
    <property type="match status" value="1"/>
</dbReference>
<dbReference type="InterPro" id="IPR050306">
    <property type="entry name" value="PfkB_Carbo_kinase"/>
</dbReference>
<evidence type="ECO:0000256" key="3">
    <source>
        <dbReference type="ARBA" id="ARBA00022741"/>
    </source>
</evidence>
<dbReference type="Proteomes" id="UP001317322">
    <property type="component" value="Chromosome"/>
</dbReference>
<proteinExistence type="inferred from homology"/>
<dbReference type="CDD" id="cd01167">
    <property type="entry name" value="bac_FRK"/>
    <property type="match status" value="1"/>
</dbReference>
<dbReference type="PANTHER" id="PTHR43085">
    <property type="entry name" value="HEXOKINASE FAMILY MEMBER"/>
    <property type="match status" value="1"/>
</dbReference>
<dbReference type="InterPro" id="IPR011611">
    <property type="entry name" value="PfkB_dom"/>
</dbReference>
<organism evidence="7 8">
    <name type="scientific">Cellulomonas wangsupingiae</name>
    <dbReference type="NCBI Taxonomy" id="2968085"/>
    <lineage>
        <taxon>Bacteria</taxon>
        <taxon>Bacillati</taxon>
        <taxon>Actinomycetota</taxon>
        <taxon>Actinomycetes</taxon>
        <taxon>Micrococcales</taxon>
        <taxon>Cellulomonadaceae</taxon>
        <taxon>Cellulomonas</taxon>
    </lineage>
</organism>
<evidence type="ECO:0000256" key="4">
    <source>
        <dbReference type="ARBA" id="ARBA00022777"/>
    </source>
</evidence>
<evidence type="ECO:0000259" key="6">
    <source>
        <dbReference type="Pfam" id="PF00294"/>
    </source>
</evidence>
<evidence type="ECO:0000256" key="2">
    <source>
        <dbReference type="ARBA" id="ARBA00022679"/>
    </source>
</evidence>
<evidence type="ECO:0000256" key="5">
    <source>
        <dbReference type="ARBA" id="ARBA00022840"/>
    </source>
</evidence>
<protein>
    <submittedName>
        <fullName evidence="7">Carbohydrate kinase</fullName>
    </submittedName>
</protein>
<dbReference type="GO" id="GO:0016301">
    <property type="term" value="F:kinase activity"/>
    <property type="evidence" value="ECO:0007669"/>
    <property type="project" value="UniProtKB-KW"/>
</dbReference>
<dbReference type="Gene3D" id="3.40.1190.20">
    <property type="match status" value="1"/>
</dbReference>
<keyword evidence="4 7" id="KW-0418">Kinase</keyword>
<name>A0ABY5K7N2_9CELL</name>
<dbReference type="PROSITE" id="PS00583">
    <property type="entry name" value="PFKB_KINASES_1"/>
    <property type="match status" value="1"/>
</dbReference>
<dbReference type="InterPro" id="IPR029056">
    <property type="entry name" value="Ribokinase-like"/>
</dbReference>
<gene>
    <name evidence="7" type="ORF">NP075_07090</name>
</gene>
<reference evidence="7 8" key="1">
    <citation type="submission" date="2022-07" db="EMBL/GenBank/DDBJ databases">
        <title>Novel species in genus cellulomonas.</title>
        <authorList>
            <person name="Ye L."/>
        </authorList>
    </citation>
    <scope>NUCLEOTIDE SEQUENCE [LARGE SCALE GENOMIC DNA]</scope>
    <source>
        <strain evidence="8">zg-Y908</strain>
    </source>
</reference>
<dbReference type="InterPro" id="IPR002173">
    <property type="entry name" value="Carboh/pur_kinase_PfkB_CS"/>
</dbReference>
<dbReference type="PROSITE" id="PS00584">
    <property type="entry name" value="PFKB_KINASES_2"/>
    <property type="match status" value="1"/>
</dbReference>
<keyword evidence="2" id="KW-0808">Transferase</keyword>
<dbReference type="SUPFAM" id="SSF53613">
    <property type="entry name" value="Ribokinase-like"/>
    <property type="match status" value="1"/>
</dbReference>
<comment type="similarity">
    <text evidence="1">Belongs to the carbohydrate kinase PfkB family.</text>
</comment>
<feature type="domain" description="Carbohydrate kinase PfkB" evidence="6">
    <location>
        <begin position="13"/>
        <end position="307"/>
    </location>
</feature>
<keyword evidence="8" id="KW-1185">Reference proteome</keyword>
<sequence>MSNGSPIPGLAKSVFVVGEALVDVTVDVNGVEHRQPGGSPMNVAFGLARLGVPTRLMSWVGDDADGRLVAAHLRSAGVKLDDVTVAPRTATSTARATLDAAGAATYAFDLRWDLPDGGVPPECTVIHTGSIAAVLPPGADRVLDLYRSAAPEVIRSFDPNVRPAITPDRAAVLERVEWFVDRTDVLKLSDEDAAWLHPGEDEAFVTDWALGRGVKLFVMTRGAHGCTVATPSHRLEQPAIPTEVVDTIGAGDAFMSGLLAGLSRWGLFDALRRDGVGAGDLSRLAGLATRTASLTVAQVGAQPPTWTQVRTAA</sequence>
<dbReference type="PANTHER" id="PTHR43085:SF1">
    <property type="entry name" value="PSEUDOURIDINE KINASE-RELATED"/>
    <property type="match status" value="1"/>
</dbReference>